<dbReference type="STRING" id="1121877.FEAC_15060"/>
<feature type="transmembrane region" description="Helical" evidence="1">
    <location>
        <begin position="208"/>
        <end position="238"/>
    </location>
</feature>
<feature type="transmembrane region" description="Helical" evidence="1">
    <location>
        <begin position="162"/>
        <end position="179"/>
    </location>
</feature>
<dbReference type="Proteomes" id="UP000032336">
    <property type="component" value="Unassembled WGS sequence"/>
</dbReference>
<sequence length="403" mass="44566">MQVPEIRLIRRLDCYDSWVHTATTTSSERAPRIAALIVFVGYLIYLGERSIVVAKGNISSLALIGTTFSNRRQLPSYLYQHHGNGYDGQFFLRLALDPFVLRLHAFGITLNGAFRDQRIVYPFLAWLISLGQHHWVPVTLVIVNLIAVTVIAYMGAKLAHNTAHPAMVGVLLGGYFGYTMSTGRDLAEPTAAAFLLVAMYLFEHDHLVFAGIAFAFAGLALETELIVPIALGLIWLLVLVRKRRSTMNPAVFLIPGLAALGFQGLLHVVLGKVAISGDLRGNLGIPVYSVLVGIVHHAHALSATNLIWFGQLVIIALFVVLAAMNLKSTEVPLYLKVAWGLMLILTLSLSGEVWNHSSYFRATDILWLTSVLIWSRSRPTHWWPAYLGYIATIVSVVPLLLFF</sequence>
<dbReference type="eggNOG" id="ENOG5031D2W">
    <property type="taxonomic scope" value="Bacteria"/>
</dbReference>
<feature type="transmembrane region" description="Helical" evidence="1">
    <location>
        <begin position="135"/>
        <end position="156"/>
    </location>
</feature>
<feature type="transmembrane region" description="Helical" evidence="1">
    <location>
        <begin position="382"/>
        <end position="402"/>
    </location>
</feature>
<reference evidence="2 3" key="1">
    <citation type="submission" date="2015-01" db="EMBL/GenBank/DDBJ databases">
        <title>Draft genome of the acidophilic iron oxidizer Ferrimicrobium acidiphilum strain T23.</title>
        <authorList>
            <person name="Poehlein A."/>
            <person name="Eisen S."/>
            <person name="Schloemann M."/>
            <person name="Johnson B.D."/>
            <person name="Daniel R."/>
            <person name="Muehling M."/>
        </authorList>
    </citation>
    <scope>NUCLEOTIDE SEQUENCE [LARGE SCALE GENOMIC DNA]</scope>
    <source>
        <strain evidence="2 3">T23</strain>
    </source>
</reference>
<dbReference type="RefSeq" id="WP_169741644.1">
    <property type="nucleotide sequence ID" value="NZ_JQKF01000010.1"/>
</dbReference>
<evidence type="ECO:0000313" key="2">
    <source>
        <dbReference type="EMBL" id="KJE76719.1"/>
    </source>
</evidence>
<evidence type="ECO:0008006" key="4">
    <source>
        <dbReference type="Google" id="ProtNLM"/>
    </source>
</evidence>
<evidence type="ECO:0000313" key="3">
    <source>
        <dbReference type="Proteomes" id="UP000032336"/>
    </source>
</evidence>
<feature type="transmembrane region" description="Helical" evidence="1">
    <location>
        <begin position="333"/>
        <end position="351"/>
    </location>
</feature>
<name>A0A0D8FUW1_9ACTN</name>
<evidence type="ECO:0000256" key="1">
    <source>
        <dbReference type="SAM" id="Phobius"/>
    </source>
</evidence>
<organism evidence="2 3">
    <name type="scientific">Ferrimicrobium acidiphilum DSM 19497</name>
    <dbReference type="NCBI Taxonomy" id="1121877"/>
    <lineage>
        <taxon>Bacteria</taxon>
        <taxon>Bacillati</taxon>
        <taxon>Actinomycetota</taxon>
        <taxon>Acidimicrobiia</taxon>
        <taxon>Acidimicrobiales</taxon>
        <taxon>Acidimicrobiaceae</taxon>
        <taxon>Ferrimicrobium</taxon>
    </lineage>
</organism>
<dbReference type="EMBL" id="JXUW01000012">
    <property type="protein sequence ID" value="KJE76719.1"/>
    <property type="molecule type" value="Genomic_DNA"/>
</dbReference>
<keyword evidence="3" id="KW-1185">Reference proteome</keyword>
<proteinExistence type="predicted"/>
<feature type="transmembrane region" description="Helical" evidence="1">
    <location>
        <begin position="250"/>
        <end position="270"/>
    </location>
</feature>
<dbReference type="AlphaFoldDB" id="A0A0D8FUW1"/>
<feature type="transmembrane region" description="Helical" evidence="1">
    <location>
        <begin position="30"/>
        <end position="47"/>
    </location>
</feature>
<keyword evidence="1" id="KW-0472">Membrane</keyword>
<comment type="caution">
    <text evidence="2">The sequence shown here is derived from an EMBL/GenBank/DDBJ whole genome shotgun (WGS) entry which is preliminary data.</text>
</comment>
<accession>A0A0D8FUW1</accession>
<keyword evidence="1" id="KW-1133">Transmembrane helix</keyword>
<gene>
    <name evidence="2" type="ORF">FEAC_15060</name>
</gene>
<protein>
    <recommendedName>
        <fullName evidence="4">Glycosyltransferase RgtA/B/C/D-like domain-containing protein</fullName>
    </recommendedName>
</protein>
<keyword evidence="1" id="KW-0812">Transmembrane</keyword>
<feature type="transmembrane region" description="Helical" evidence="1">
    <location>
        <begin position="306"/>
        <end position="326"/>
    </location>
</feature>